<name>A0ACC3C3J8_PYRYE</name>
<comment type="caution">
    <text evidence="1">The sequence shown here is derived from an EMBL/GenBank/DDBJ whole genome shotgun (WGS) entry which is preliminary data.</text>
</comment>
<proteinExistence type="predicted"/>
<keyword evidence="2" id="KW-1185">Reference proteome</keyword>
<protein>
    <submittedName>
        <fullName evidence="1">Uncharacterized protein</fullName>
    </submittedName>
</protein>
<evidence type="ECO:0000313" key="1">
    <source>
        <dbReference type="EMBL" id="KAK1864704.1"/>
    </source>
</evidence>
<gene>
    <name evidence="1" type="ORF">I4F81_007248</name>
</gene>
<dbReference type="Proteomes" id="UP000798662">
    <property type="component" value="Chromosome 2"/>
</dbReference>
<reference evidence="1" key="1">
    <citation type="submission" date="2019-11" db="EMBL/GenBank/DDBJ databases">
        <title>Nori genome reveals adaptations in red seaweeds to the harsh intertidal environment.</title>
        <authorList>
            <person name="Wang D."/>
            <person name="Mao Y."/>
        </authorList>
    </citation>
    <scope>NUCLEOTIDE SEQUENCE</scope>
    <source>
        <tissue evidence="1">Gametophyte</tissue>
    </source>
</reference>
<accession>A0ACC3C3J8</accession>
<dbReference type="EMBL" id="CM020619">
    <property type="protein sequence ID" value="KAK1864704.1"/>
    <property type="molecule type" value="Genomic_DNA"/>
</dbReference>
<organism evidence="1 2">
    <name type="scientific">Pyropia yezoensis</name>
    <name type="common">Susabi-nori</name>
    <name type="synonym">Porphyra yezoensis</name>
    <dbReference type="NCBI Taxonomy" id="2788"/>
    <lineage>
        <taxon>Eukaryota</taxon>
        <taxon>Rhodophyta</taxon>
        <taxon>Bangiophyceae</taxon>
        <taxon>Bangiales</taxon>
        <taxon>Bangiaceae</taxon>
        <taxon>Pyropia</taxon>
    </lineage>
</organism>
<sequence length="438" mass="44106">MAGAWPSRQTRRPAGMAAVVARALLLTAVSSTFVAAATAATARSRPSSAAADVPVVDRADGAGASLTTGTYTLMMEQRGNSSTSSCPSTFEFALIAVPANAATGAQTVAAADTKMSGTQCTDTAFLAAQSLSAMTSAIADSLGGFSPSGQSGRELTSAVERQTQSSVNVRLVTITGNGSWCGYTAQTLGGAVALLDEAAVTAITATSSKPVSVGDLALQLGIRSSASADITMCFMVRTSVGSREGDEDECFAGSGIVELASGEAVRMDALAVGDVVRVSGGAVSPVIAFSHRKPDALTVYVRLVTASTALDVTPGHYVYVDGRLVAAGAVAVGDRLEVVSRSGGAPRIETVTRVEARVAPEGIYAPHTLSGDIVVSGVRASTYTTAVQPAVAHALLAPVRAAFAASGMDVLGGMLDGGARGGVLRFIPRLLPKGAAAY</sequence>
<evidence type="ECO:0000313" key="2">
    <source>
        <dbReference type="Proteomes" id="UP000798662"/>
    </source>
</evidence>